<dbReference type="OrthoDB" id="19588at2759"/>
<name>A0A815XQS1_9BILA</name>
<gene>
    <name evidence="1" type="ORF">GPM918_LOCUS39774</name>
    <name evidence="2" type="ORF">SRO942_LOCUS40672</name>
</gene>
<dbReference type="EMBL" id="CAJOBC010094138">
    <property type="protein sequence ID" value="CAF4422621.1"/>
    <property type="molecule type" value="Genomic_DNA"/>
</dbReference>
<reference evidence="1" key="1">
    <citation type="submission" date="2021-02" db="EMBL/GenBank/DDBJ databases">
        <authorList>
            <person name="Nowell W R."/>
        </authorList>
    </citation>
    <scope>NUCLEOTIDE SEQUENCE</scope>
</reference>
<sequence>HCSNMKKNVEELASIKTYLSTTTNQRVSDLYCGKGDPINLTEEKHQRSVELTHYLKRQIGETSTLSTLGEFLSEIGEYEKAEKFYWMLPEEIPKDDERQGMVYNSLGCLLYEMNSIAAAQHYFEQAIEIMNITNSDPQSILTTCNYEMAYLDSLLHTVTSHAETIELLT</sequence>
<evidence type="ECO:0000313" key="1">
    <source>
        <dbReference type="EMBL" id="CAF1561161.1"/>
    </source>
</evidence>
<organism evidence="1 3">
    <name type="scientific">Didymodactylos carnosus</name>
    <dbReference type="NCBI Taxonomy" id="1234261"/>
    <lineage>
        <taxon>Eukaryota</taxon>
        <taxon>Metazoa</taxon>
        <taxon>Spiralia</taxon>
        <taxon>Gnathifera</taxon>
        <taxon>Rotifera</taxon>
        <taxon>Eurotatoria</taxon>
        <taxon>Bdelloidea</taxon>
        <taxon>Philodinida</taxon>
        <taxon>Philodinidae</taxon>
        <taxon>Didymodactylos</taxon>
    </lineage>
</organism>
<dbReference type="Gene3D" id="1.25.40.10">
    <property type="entry name" value="Tetratricopeptide repeat domain"/>
    <property type="match status" value="1"/>
</dbReference>
<accession>A0A815XQS1</accession>
<feature type="non-terminal residue" evidence="1">
    <location>
        <position position="1"/>
    </location>
</feature>
<proteinExistence type="predicted"/>
<dbReference type="SUPFAM" id="SSF48452">
    <property type="entry name" value="TPR-like"/>
    <property type="match status" value="1"/>
</dbReference>
<dbReference type="Proteomes" id="UP000663829">
    <property type="component" value="Unassembled WGS sequence"/>
</dbReference>
<dbReference type="Pfam" id="PF13374">
    <property type="entry name" value="TPR_10"/>
    <property type="match status" value="1"/>
</dbReference>
<dbReference type="AlphaFoldDB" id="A0A815XQS1"/>
<evidence type="ECO:0000313" key="3">
    <source>
        <dbReference type="Proteomes" id="UP000663829"/>
    </source>
</evidence>
<dbReference type="InterPro" id="IPR011990">
    <property type="entry name" value="TPR-like_helical_dom_sf"/>
</dbReference>
<keyword evidence="3" id="KW-1185">Reference proteome</keyword>
<evidence type="ECO:0000313" key="2">
    <source>
        <dbReference type="EMBL" id="CAF4422621.1"/>
    </source>
</evidence>
<dbReference type="EMBL" id="CAJNOQ010028386">
    <property type="protein sequence ID" value="CAF1561161.1"/>
    <property type="molecule type" value="Genomic_DNA"/>
</dbReference>
<protein>
    <submittedName>
        <fullName evidence="1">Uncharacterized protein</fullName>
    </submittedName>
</protein>
<comment type="caution">
    <text evidence="1">The sequence shown here is derived from an EMBL/GenBank/DDBJ whole genome shotgun (WGS) entry which is preliminary data.</text>
</comment>
<dbReference type="Proteomes" id="UP000681722">
    <property type="component" value="Unassembled WGS sequence"/>
</dbReference>